<protein>
    <submittedName>
        <fullName evidence="1">Uncharacterized protein</fullName>
    </submittedName>
</protein>
<sequence length="85" mass="9683">MIENGHLVKAKNVLIKEFSQEEAVKMNVKRYCLLAQLSRPTFYAYYGSLPQHFLHEGGSVSTNWAEEVGSLLLCSRIRFAKQFCG</sequence>
<comment type="caution">
    <text evidence="1">The sequence shown here is derived from an EMBL/GenBank/DDBJ whole genome shotgun (WGS) entry which is preliminary data.</text>
</comment>
<dbReference type="EMBL" id="CALZ01000133">
    <property type="protein sequence ID" value="CCK84312.1"/>
    <property type="molecule type" value="Genomic_DNA"/>
</dbReference>
<accession>K0NG76</accession>
<evidence type="ECO:0000313" key="2">
    <source>
        <dbReference type="Proteomes" id="UP000009325"/>
    </source>
</evidence>
<dbReference type="AlphaFoldDB" id="K0NG76"/>
<gene>
    <name evidence="1" type="ORF">BN146_08800</name>
</gene>
<reference evidence="1 2" key="1">
    <citation type="submission" date="2012-08" db="EMBL/GenBank/DDBJ databases">
        <title>Draft Genome Sequences of Lactobacillus equicursoris CIP 110162T, isolated from thoroughbred racehorse feces and Lactobacillus sp. CRBIP 24.137 isolated from urine of human.</title>
        <authorList>
            <person name="Cousin S."/>
            <person name="Loux V."/>
            <person name="Ma L."/>
            <person name="Creno S."/>
            <person name="Clermont D."/>
            <person name="Bizet C."/>
            <person name="Bouchier C."/>
        </authorList>
    </citation>
    <scope>NUCLEOTIDE SEQUENCE [LARGE SCALE GENOMIC DNA]</scope>
    <source>
        <strain evidence="1 2">66c</strain>
    </source>
</reference>
<dbReference type="Proteomes" id="UP000009325">
    <property type="component" value="Unassembled WGS sequence"/>
</dbReference>
<proteinExistence type="predicted"/>
<name>K0NG76_9LACO</name>
<evidence type="ECO:0000313" key="1">
    <source>
        <dbReference type="EMBL" id="CCK84312.1"/>
    </source>
</evidence>
<organism evidence="1 2">
    <name type="scientific">Lactobacillus equicursoris 66c</name>
    <dbReference type="NCBI Taxonomy" id="872326"/>
    <lineage>
        <taxon>Bacteria</taxon>
        <taxon>Bacillati</taxon>
        <taxon>Bacillota</taxon>
        <taxon>Bacilli</taxon>
        <taxon>Lactobacillales</taxon>
        <taxon>Lactobacillaceae</taxon>
        <taxon>Lactobacillus</taxon>
    </lineage>
</organism>